<dbReference type="InterPro" id="IPR002051">
    <property type="entry name" value="Haem_Oase"/>
</dbReference>
<dbReference type="GO" id="GO:0046872">
    <property type="term" value="F:metal ion binding"/>
    <property type="evidence" value="ECO:0007669"/>
    <property type="project" value="UniProtKB-KW"/>
</dbReference>
<dbReference type="OrthoDB" id="5493802at2"/>
<sequence>MTTDSRLAHARPAGLWRRLKAATEAPHHDAEHSDFMERLFTGAGSREDFVRLQEQALIFYRALEDAGHLLADHPVASRVIDPRLERVARLESDLDELHGDTSWRESLEPTPETRDYVARLRRIGEEKDGVAFVAHHYVRYLGDLSGGQAIAAVCRRRYGIPPEALSFYRFEEVGPIKRYRDAYRAELDRLPLAPGEDTRLIAEAGLAFRLNMAVFAGLGRGEPAAAGIA</sequence>
<proteinExistence type="predicted"/>
<feature type="binding site" description="axial binding residue" evidence="5">
    <location>
        <position position="27"/>
    </location>
    <ligand>
        <name>heme b</name>
        <dbReference type="ChEBI" id="CHEBI:60344"/>
    </ligand>
    <ligandPart>
        <name>Fe</name>
        <dbReference type="ChEBI" id="CHEBI:18248"/>
    </ligandPart>
</feature>
<dbReference type="GO" id="GO:0004392">
    <property type="term" value="F:heme oxygenase (decyclizing) activity"/>
    <property type="evidence" value="ECO:0007669"/>
    <property type="project" value="InterPro"/>
</dbReference>
<accession>I7JVJ9</accession>
<evidence type="ECO:0000256" key="5">
    <source>
        <dbReference type="PIRSR" id="PIRSR000343-2"/>
    </source>
</evidence>
<gene>
    <name evidence="6" type="primary">hmuO</name>
    <name evidence="6" type="ORF">BN46_0218</name>
    <name evidence="7" type="ORF">HMPREF9719_00310</name>
</gene>
<dbReference type="GO" id="GO:0042167">
    <property type="term" value="P:heme catabolic process"/>
    <property type="evidence" value="ECO:0007669"/>
    <property type="project" value="TreeGrafter"/>
</dbReference>
<evidence type="ECO:0000256" key="2">
    <source>
        <dbReference type="ARBA" id="ARBA00022723"/>
    </source>
</evidence>
<evidence type="ECO:0000256" key="1">
    <source>
        <dbReference type="ARBA" id="ARBA00022617"/>
    </source>
</evidence>
<dbReference type="PIRSF" id="PIRSF000343">
    <property type="entry name" value="Haem_Oase"/>
    <property type="match status" value="1"/>
</dbReference>
<dbReference type="PRINTS" id="PR00088">
    <property type="entry name" value="HAEMOXYGNASE"/>
</dbReference>
<dbReference type="GO" id="GO:0006788">
    <property type="term" value="P:heme oxidation"/>
    <property type="evidence" value="ECO:0007669"/>
    <property type="project" value="InterPro"/>
</dbReference>
<keyword evidence="6" id="KW-0560">Oxidoreductase</keyword>
<organism evidence="6 9">
    <name type="scientific">Corynebacterium otitidis ATCC 51513</name>
    <dbReference type="NCBI Taxonomy" id="883169"/>
    <lineage>
        <taxon>Bacteria</taxon>
        <taxon>Bacillati</taxon>
        <taxon>Actinomycetota</taxon>
        <taxon>Actinomycetes</taxon>
        <taxon>Mycobacteriales</taxon>
        <taxon>Corynebacteriaceae</taxon>
        <taxon>Corynebacterium</taxon>
    </lineage>
</organism>
<keyword evidence="2 5" id="KW-0479">Metal-binding</keyword>
<reference evidence="6 9" key="1">
    <citation type="journal article" date="2012" name="J. Bacteriol.">
        <title>Draft Genome Sequence of Turicella otitidis ATCC 51513, Isolated from Middle Ear Fluid from a Child with Otitis Media.</title>
        <authorList>
            <person name="Brinkrolf K."/>
            <person name="Schneider J."/>
            <person name="Knecht M."/>
            <person name="Ruckert C."/>
            <person name="Tauch A."/>
        </authorList>
    </citation>
    <scope>NUCLEOTIDE SEQUENCE [LARGE SCALE GENOMIC DNA]</scope>
    <source>
        <strain evidence="6 9">ATCC 51513</strain>
    </source>
</reference>
<name>I7JVJ9_9CORY</name>
<protein>
    <submittedName>
        <fullName evidence="6">Heme oxygenase</fullName>
        <ecNumber evidence="6">1.14.99.3</ecNumber>
    </submittedName>
</protein>
<dbReference type="EMBL" id="AHAE01000018">
    <property type="protein sequence ID" value="EJZ82760.1"/>
    <property type="molecule type" value="Genomic_DNA"/>
</dbReference>
<dbReference type="Pfam" id="PF01126">
    <property type="entry name" value="Heme_oxygenase"/>
    <property type="match status" value="1"/>
</dbReference>
<keyword evidence="1 4" id="KW-0349">Heme</keyword>
<comment type="caution">
    <text evidence="6">The sequence shown here is derived from an EMBL/GenBank/DDBJ whole genome shotgun (WGS) entry which is preliminary data.</text>
</comment>
<dbReference type="EMBL" id="CAJZ01000030">
    <property type="protein sequence ID" value="CCI82966.1"/>
    <property type="molecule type" value="Genomic_DNA"/>
</dbReference>
<keyword evidence="8" id="KW-1185">Reference proteome</keyword>
<feature type="binding site" evidence="4">
    <location>
        <position position="20"/>
    </location>
    <ligand>
        <name>heme b</name>
        <dbReference type="ChEBI" id="CHEBI:60344"/>
    </ligand>
</feature>
<dbReference type="PANTHER" id="PTHR10720:SF0">
    <property type="entry name" value="HEME OXYGENASE"/>
    <property type="match status" value="1"/>
</dbReference>
<dbReference type="HOGENOM" id="CLU_057050_2_0_11"/>
<evidence type="ECO:0000313" key="6">
    <source>
        <dbReference type="EMBL" id="CCI82966.1"/>
    </source>
</evidence>
<reference evidence="7 8" key="2">
    <citation type="submission" date="2012-08" db="EMBL/GenBank/DDBJ databases">
        <title>The Genome Sequence of Turicella otitidis ATCC 51513.</title>
        <authorList>
            <consortium name="The Broad Institute Genome Sequencing Platform"/>
            <person name="Earl A."/>
            <person name="Ward D."/>
            <person name="Feldgarden M."/>
            <person name="Gevers D."/>
            <person name="Huys G."/>
            <person name="Walker B."/>
            <person name="Young S.K."/>
            <person name="Zeng Q."/>
            <person name="Gargeya S."/>
            <person name="Fitzgerald M."/>
            <person name="Haas B."/>
            <person name="Abouelleil A."/>
            <person name="Alvarado L."/>
            <person name="Arachchi H.M."/>
            <person name="Berlin A.M."/>
            <person name="Chapman S.B."/>
            <person name="Goldberg J."/>
            <person name="Griggs A."/>
            <person name="Gujja S."/>
            <person name="Hansen M."/>
            <person name="Howarth C."/>
            <person name="Imamovic A."/>
            <person name="Larimer J."/>
            <person name="McCowen C."/>
            <person name="Montmayeur A."/>
            <person name="Murphy C."/>
            <person name="Neiman D."/>
            <person name="Pearson M."/>
            <person name="Priest M."/>
            <person name="Roberts A."/>
            <person name="Saif S."/>
            <person name="Shea T."/>
            <person name="Sisk P."/>
            <person name="Sykes S."/>
            <person name="Wortman J."/>
            <person name="Nusbaum C."/>
            <person name="Birren B."/>
        </authorList>
    </citation>
    <scope>NUCLEOTIDE SEQUENCE [LARGE SCALE GENOMIC DNA]</scope>
    <source>
        <strain evidence="7 8">ATCC 51513</strain>
    </source>
</reference>
<dbReference type="EC" id="1.14.99.3" evidence="6"/>
<dbReference type="AlphaFoldDB" id="I7JVJ9"/>
<evidence type="ECO:0000256" key="4">
    <source>
        <dbReference type="PIRSR" id="PIRSR000343-1"/>
    </source>
</evidence>
<dbReference type="InterPro" id="IPR016053">
    <property type="entry name" value="Haem_Oase-like"/>
</dbReference>
<evidence type="ECO:0000313" key="9">
    <source>
        <dbReference type="Proteomes" id="UP000011016"/>
    </source>
</evidence>
<keyword evidence="3 5" id="KW-0408">Iron</keyword>
<evidence type="ECO:0000313" key="8">
    <source>
        <dbReference type="Proteomes" id="UP000006078"/>
    </source>
</evidence>
<dbReference type="Gene3D" id="1.20.910.10">
    <property type="entry name" value="Heme oxygenase-like"/>
    <property type="match status" value="1"/>
</dbReference>
<dbReference type="RefSeq" id="WP_004600200.1">
    <property type="nucleotide sequence ID" value="NZ_HF541865.1"/>
</dbReference>
<dbReference type="Proteomes" id="UP000006078">
    <property type="component" value="Unassembled WGS sequence"/>
</dbReference>
<dbReference type="eggNOG" id="COG5398">
    <property type="taxonomic scope" value="Bacteria"/>
</dbReference>
<feature type="binding site" evidence="4">
    <location>
        <position position="184"/>
    </location>
    <ligand>
        <name>heme b</name>
        <dbReference type="ChEBI" id="CHEBI:60344"/>
    </ligand>
</feature>
<evidence type="ECO:0000256" key="3">
    <source>
        <dbReference type="ARBA" id="ARBA00023004"/>
    </source>
</evidence>
<dbReference type="GO" id="GO:0006979">
    <property type="term" value="P:response to oxidative stress"/>
    <property type="evidence" value="ECO:0007669"/>
    <property type="project" value="TreeGrafter"/>
</dbReference>
<dbReference type="SUPFAM" id="SSF48613">
    <property type="entry name" value="Heme oxygenase-like"/>
    <property type="match status" value="1"/>
</dbReference>
<dbReference type="InterPro" id="IPR016084">
    <property type="entry name" value="Haem_Oase-like_multi-hlx"/>
</dbReference>
<dbReference type="PATRIC" id="fig|883169.3.peg.293"/>
<dbReference type="CDD" id="cd19165">
    <property type="entry name" value="HemeO"/>
    <property type="match status" value="1"/>
</dbReference>
<dbReference type="GO" id="GO:0020037">
    <property type="term" value="F:heme binding"/>
    <property type="evidence" value="ECO:0007669"/>
    <property type="project" value="TreeGrafter"/>
</dbReference>
<dbReference type="STRING" id="29321.AAV33_08975"/>
<evidence type="ECO:0000313" key="7">
    <source>
        <dbReference type="EMBL" id="EJZ82760.1"/>
    </source>
</evidence>
<feature type="binding site" evidence="4">
    <location>
        <position position="137"/>
    </location>
    <ligand>
        <name>heme b</name>
        <dbReference type="ChEBI" id="CHEBI:60344"/>
    </ligand>
</feature>
<dbReference type="PANTHER" id="PTHR10720">
    <property type="entry name" value="HEME OXYGENASE"/>
    <property type="match status" value="1"/>
</dbReference>
<dbReference type="Proteomes" id="UP000011016">
    <property type="component" value="Unassembled WGS sequence"/>
</dbReference>